<dbReference type="SMART" id="SM00409">
    <property type="entry name" value="IG"/>
    <property type="match status" value="2"/>
</dbReference>
<dbReference type="GO" id="GO:0005886">
    <property type="term" value="C:plasma membrane"/>
    <property type="evidence" value="ECO:0007669"/>
    <property type="project" value="TreeGrafter"/>
</dbReference>
<evidence type="ECO:0000256" key="3">
    <source>
        <dbReference type="ARBA" id="ARBA00023157"/>
    </source>
</evidence>
<name>A0A8S3YPS6_9EUPU</name>
<comment type="caution">
    <text evidence="9">The sequence shown here is derived from an EMBL/GenBank/DDBJ whole genome shotgun (WGS) entry which is preliminary data.</text>
</comment>
<dbReference type="InterPro" id="IPR051275">
    <property type="entry name" value="Cell_adhesion_signaling"/>
</dbReference>
<dbReference type="EMBL" id="CAJHNH020000381">
    <property type="protein sequence ID" value="CAG5117291.1"/>
    <property type="molecule type" value="Genomic_DNA"/>
</dbReference>
<dbReference type="SMART" id="SM00408">
    <property type="entry name" value="IGc2"/>
    <property type="match status" value="2"/>
</dbReference>
<comment type="subcellular location">
    <subcellularLocation>
        <location evidence="1">Membrane</location>
        <topology evidence="1">Single-pass type I membrane protein</topology>
    </subcellularLocation>
</comment>
<dbReference type="Proteomes" id="UP000678393">
    <property type="component" value="Unassembled WGS sequence"/>
</dbReference>
<dbReference type="SUPFAM" id="SSF48726">
    <property type="entry name" value="Immunoglobulin"/>
    <property type="match status" value="2"/>
</dbReference>
<keyword evidence="7" id="KW-0812">Transmembrane</keyword>
<keyword evidence="5" id="KW-0393">Immunoglobulin domain</keyword>
<accession>A0A8S3YPS6</accession>
<feature type="non-terminal residue" evidence="9">
    <location>
        <position position="412"/>
    </location>
</feature>
<protein>
    <recommendedName>
        <fullName evidence="8">Ig-like domain-containing protein</fullName>
    </recommendedName>
</protein>
<evidence type="ECO:0000256" key="6">
    <source>
        <dbReference type="SAM" id="MobiDB-lite"/>
    </source>
</evidence>
<feature type="domain" description="Ig-like" evidence="8">
    <location>
        <begin position="227"/>
        <end position="321"/>
    </location>
</feature>
<dbReference type="GO" id="GO:0005911">
    <property type="term" value="C:cell-cell junction"/>
    <property type="evidence" value="ECO:0007669"/>
    <property type="project" value="TreeGrafter"/>
</dbReference>
<dbReference type="Pfam" id="PF13927">
    <property type="entry name" value="Ig_3"/>
    <property type="match status" value="2"/>
</dbReference>
<gene>
    <name evidence="9" type="ORF">CUNI_LOCUS2849</name>
</gene>
<keyword evidence="10" id="KW-1185">Reference proteome</keyword>
<feature type="non-terminal residue" evidence="9">
    <location>
        <position position="1"/>
    </location>
</feature>
<dbReference type="PROSITE" id="PS50835">
    <property type="entry name" value="IG_LIKE"/>
    <property type="match status" value="3"/>
</dbReference>
<keyword evidence="2 7" id="KW-0472">Membrane</keyword>
<evidence type="ECO:0000313" key="10">
    <source>
        <dbReference type="Proteomes" id="UP000678393"/>
    </source>
</evidence>
<reference evidence="9" key="1">
    <citation type="submission" date="2021-04" db="EMBL/GenBank/DDBJ databases">
        <authorList>
            <consortium name="Molecular Ecology Group"/>
        </authorList>
    </citation>
    <scope>NUCLEOTIDE SEQUENCE</scope>
</reference>
<feature type="domain" description="Ig-like" evidence="8">
    <location>
        <begin position="138"/>
        <end position="222"/>
    </location>
</feature>
<evidence type="ECO:0000256" key="1">
    <source>
        <dbReference type="ARBA" id="ARBA00004479"/>
    </source>
</evidence>
<evidence type="ECO:0000256" key="2">
    <source>
        <dbReference type="ARBA" id="ARBA00023136"/>
    </source>
</evidence>
<dbReference type="GO" id="GO:0050839">
    <property type="term" value="F:cell adhesion molecule binding"/>
    <property type="evidence" value="ECO:0007669"/>
    <property type="project" value="TreeGrafter"/>
</dbReference>
<dbReference type="PANTHER" id="PTHR11640">
    <property type="entry name" value="NEPHRIN"/>
    <property type="match status" value="1"/>
</dbReference>
<feature type="region of interest" description="Disordered" evidence="6">
    <location>
        <begin position="364"/>
        <end position="388"/>
    </location>
</feature>
<dbReference type="InterPro" id="IPR013783">
    <property type="entry name" value="Ig-like_fold"/>
</dbReference>
<dbReference type="InterPro" id="IPR003599">
    <property type="entry name" value="Ig_sub"/>
</dbReference>
<evidence type="ECO:0000256" key="7">
    <source>
        <dbReference type="SAM" id="Phobius"/>
    </source>
</evidence>
<sequence length="412" mass="47004">PRGKYFDTIGVLTFNATLADAAKRIECQAITNLMESPFRTYATLDVQFAPDLRMVLNVTGRNIREHDYVQFHCQVHANPATVEWRWYRNDHPIKDADSDTYYVLAISPDYHNHKISCEATNSIGSSRVDKILNVEYGPRIRDITEVVGADIGLPTELVCMADGNPEPNVIWRRKDRTTYTHRTLSTKKVYRIERVNDQDFGWYVCTATVIGFPDTSREAMLLKNDVPKMRSEKHQMATVGERGKLECIANSIPKPKSVIWSRRGKEINYALSGQFSKEDKDLLYGVKSVLHINNVQPGDFGMYNCTVENEYGVSFDQIELVEKHVLPITYIIIAIIGGIAVIFVTALICVLYRRCKKEDQGSVLGSYTDTDSSSDKKRDKTDSPNTLMGQLRQDYNKDVYRFSADYDDMPYK</sequence>
<organism evidence="9 10">
    <name type="scientific">Candidula unifasciata</name>
    <dbReference type="NCBI Taxonomy" id="100452"/>
    <lineage>
        <taxon>Eukaryota</taxon>
        <taxon>Metazoa</taxon>
        <taxon>Spiralia</taxon>
        <taxon>Lophotrochozoa</taxon>
        <taxon>Mollusca</taxon>
        <taxon>Gastropoda</taxon>
        <taxon>Heterobranchia</taxon>
        <taxon>Euthyneura</taxon>
        <taxon>Panpulmonata</taxon>
        <taxon>Eupulmonata</taxon>
        <taxon>Stylommatophora</taxon>
        <taxon>Helicina</taxon>
        <taxon>Helicoidea</taxon>
        <taxon>Geomitridae</taxon>
        <taxon>Candidula</taxon>
    </lineage>
</organism>
<keyword evidence="3" id="KW-1015">Disulfide bond</keyword>
<dbReference type="Pfam" id="PF13895">
    <property type="entry name" value="Ig_2"/>
    <property type="match status" value="1"/>
</dbReference>
<evidence type="ECO:0000256" key="4">
    <source>
        <dbReference type="ARBA" id="ARBA00023180"/>
    </source>
</evidence>
<keyword evidence="4" id="KW-0325">Glycoprotein</keyword>
<feature type="transmembrane region" description="Helical" evidence="7">
    <location>
        <begin position="328"/>
        <end position="352"/>
    </location>
</feature>
<dbReference type="PANTHER" id="PTHR11640:SF31">
    <property type="entry name" value="IRREGULAR CHIASM C-ROUGHEST PROTEIN-RELATED"/>
    <property type="match status" value="1"/>
</dbReference>
<feature type="domain" description="Ig-like" evidence="8">
    <location>
        <begin position="50"/>
        <end position="133"/>
    </location>
</feature>
<keyword evidence="7" id="KW-1133">Transmembrane helix</keyword>
<dbReference type="OrthoDB" id="6413693at2759"/>
<dbReference type="InterPro" id="IPR003598">
    <property type="entry name" value="Ig_sub2"/>
</dbReference>
<feature type="compositionally biased region" description="Basic and acidic residues" evidence="6">
    <location>
        <begin position="373"/>
        <end position="382"/>
    </location>
</feature>
<evidence type="ECO:0000256" key="5">
    <source>
        <dbReference type="ARBA" id="ARBA00023319"/>
    </source>
</evidence>
<dbReference type="GO" id="GO:0098609">
    <property type="term" value="P:cell-cell adhesion"/>
    <property type="evidence" value="ECO:0007669"/>
    <property type="project" value="TreeGrafter"/>
</dbReference>
<dbReference type="InterPro" id="IPR007110">
    <property type="entry name" value="Ig-like_dom"/>
</dbReference>
<proteinExistence type="predicted"/>
<dbReference type="Gene3D" id="2.60.40.10">
    <property type="entry name" value="Immunoglobulins"/>
    <property type="match status" value="3"/>
</dbReference>
<evidence type="ECO:0000313" key="9">
    <source>
        <dbReference type="EMBL" id="CAG5117291.1"/>
    </source>
</evidence>
<dbReference type="InterPro" id="IPR036179">
    <property type="entry name" value="Ig-like_dom_sf"/>
</dbReference>
<evidence type="ECO:0000259" key="8">
    <source>
        <dbReference type="PROSITE" id="PS50835"/>
    </source>
</evidence>
<dbReference type="AlphaFoldDB" id="A0A8S3YPS6"/>